<dbReference type="Proteomes" id="UP001211907">
    <property type="component" value="Unassembled WGS sequence"/>
</dbReference>
<organism evidence="2 3">
    <name type="scientific">Physocladia obscura</name>
    <dbReference type="NCBI Taxonomy" id="109957"/>
    <lineage>
        <taxon>Eukaryota</taxon>
        <taxon>Fungi</taxon>
        <taxon>Fungi incertae sedis</taxon>
        <taxon>Chytridiomycota</taxon>
        <taxon>Chytridiomycota incertae sedis</taxon>
        <taxon>Chytridiomycetes</taxon>
        <taxon>Chytridiales</taxon>
        <taxon>Chytriomycetaceae</taxon>
        <taxon>Physocladia</taxon>
    </lineage>
</organism>
<keyword evidence="3" id="KW-1185">Reference proteome</keyword>
<dbReference type="AlphaFoldDB" id="A0AAD5SNZ2"/>
<dbReference type="Pfam" id="PF03134">
    <property type="entry name" value="TB2_DP1_HVA22"/>
    <property type="match status" value="1"/>
</dbReference>
<keyword evidence="1" id="KW-0812">Transmembrane</keyword>
<feature type="transmembrane region" description="Helical" evidence="1">
    <location>
        <begin position="21"/>
        <end position="43"/>
    </location>
</feature>
<reference evidence="2" key="1">
    <citation type="submission" date="2020-05" db="EMBL/GenBank/DDBJ databases">
        <title>Phylogenomic resolution of chytrid fungi.</title>
        <authorList>
            <person name="Stajich J.E."/>
            <person name="Amses K."/>
            <person name="Simmons R."/>
            <person name="Seto K."/>
            <person name="Myers J."/>
            <person name="Bonds A."/>
            <person name="Quandt C.A."/>
            <person name="Barry K."/>
            <person name="Liu P."/>
            <person name="Grigoriev I."/>
            <person name="Longcore J.E."/>
            <person name="James T.Y."/>
        </authorList>
    </citation>
    <scope>NUCLEOTIDE SEQUENCE</scope>
    <source>
        <strain evidence="2">JEL0513</strain>
    </source>
</reference>
<accession>A0AAD5SNZ2</accession>
<name>A0AAD5SNZ2_9FUNG</name>
<proteinExistence type="predicted"/>
<evidence type="ECO:0008006" key="4">
    <source>
        <dbReference type="Google" id="ProtNLM"/>
    </source>
</evidence>
<dbReference type="EMBL" id="JADGJH010003508">
    <property type="protein sequence ID" value="KAJ3090467.1"/>
    <property type="molecule type" value="Genomic_DNA"/>
</dbReference>
<protein>
    <recommendedName>
        <fullName evidence="4">Receptor expression-enhancing protein</fullName>
    </recommendedName>
</protein>
<feature type="non-terminal residue" evidence="2">
    <location>
        <position position="1"/>
    </location>
</feature>
<sequence length="120" mass="13724">SYLTQSKTLTLVEQRTSVSKVYIAIAGTLFVAFSVLFNVLHVFTTNVIAVTVPAVRLLEAAQSGDIETLKVYGFYFVLLAVIDVTEDLFYNYILYYNPYWWAQKLILVAWLIWPQYLGAK</sequence>
<comment type="caution">
    <text evidence="2">The sequence shown here is derived from an EMBL/GenBank/DDBJ whole genome shotgun (WGS) entry which is preliminary data.</text>
</comment>
<feature type="non-terminal residue" evidence="2">
    <location>
        <position position="120"/>
    </location>
</feature>
<dbReference type="InterPro" id="IPR004345">
    <property type="entry name" value="TB2_DP1_HVA22"/>
</dbReference>
<evidence type="ECO:0000313" key="3">
    <source>
        <dbReference type="Proteomes" id="UP001211907"/>
    </source>
</evidence>
<keyword evidence="1" id="KW-1133">Transmembrane helix</keyword>
<evidence type="ECO:0000313" key="2">
    <source>
        <dbReference type="EMBL" id="KAJ3090467.1"/>
    </source>
</evidence>
<evidence type="ECO:0000256" key="1">
    <source>
        <dbReference type="SAM" id="Phobius"/>
    </source>
</evidence>
<gene>
    <name evidence="2" type="ORF">HK100_007439</name>
</gene>
<keyword evidence="1" id="KW-0472">Membrane</keyword>